<dbReference type="InterPro" id="IPR000792">
    <property type="entry name" value="Tscrpt_reg_LuxR_C"/>
</dbReference>
<name>A0A402BKV6_9CHLR</name>
<evidence type="ECO:0000256" key="1">
    <source>
        <dbReference type="ARBA" id="ARBA00023015"/>
    </source>
</evidence>
<dbReference type="PROSITE" id="PS50043">
    <property type="entry name" value="HTH_LUXR_2"/>
    <property type="match status" value="1"/>
</dbReference>
<dbReference type="GO" id="GO:0003677">
    <property type="term" value="F:DNA binding"/>
    <property type="evidence" value="ECO:0007669"/>
    <property type="project" value="UniProtKB-KW"/>
</dbReference>
<keyword evidence="6" id="KW-1185">Reference proteome</keyword>
<dbReference type="Gene3D" id="1.25.40.10">
    <property type="entry name" value="Tetratricopeptide repeat domain"/>
    <property type="match status" value="1"/>
</dbReference>
<dbReference type="Pfam" id="PF00196">
    <property type="entry name" value="GerE"/>
    <property type="match status" value="1"/>
</dbReference>
<accession>A0A402BKV6</accession>
<dbReference type="PROSITE" id="PS00622">
    <property type="entry name" value="HTH_LUXR_1"/>
    <property type="match status" value="1"/>
</dbReference>
<keyword evidence="2" id="KW-0238">DNA-binding</keyword>
<dbReference type="InterPro" id="IPR059106">
    <property type="entry name" value="WHD_MalT"/>
</dbReference>
<keyword evidence="1" id="KW-0805">Transcription regulation</keyword>
<evidence type="ECO:0000256" key="3">
    <source>
        <dbReference type="ARBA" id="ARBA00023163"/>
    </source>
</evidence>
<evidence type="ECO:0000313" key="5">
    <source>
        <dbReference type="EMBL" id="GCE31959.1"/>
    </source>
</evidence>
<protein>
    <submittedName>
        <fullName evidence="5">Helix-turn-helix transcriptional regulator</fullName>
    </submittedName>
</protein>
<organism evidence="5 6">
    <name type="scientific">Dictyobacter alpinus</name>
    <dbReference type="NCBI Taxonomy" id="2014873"/>
    <lineage>
        <taxon>Bacteria</taxon>
        <taxon>Bacillati</taxon>
        <taxon>Chloroflexota</taxon>
        <taxon>Ktedonobacteria</taxon>
        <taxon>Ktedonobacterales</taxon>
        <taxon>Dictyobacteraceae</taxon>
        <taxon>Dictyobacter</taxon>
    </lineage>
</organism>
<dbReference type="CDD" id="cd06170">
    <property type="entry name" value="LuxR_C_like"/>
    <property type="match status" value="1"/>
</dbReference>
<dbReference type="SMART" id="SM00421">
    <property type="entry name" value="HTH_LUXR"/>
    <property type="match status" value="1"/>
</dbReference>
<sequence length="848" mass="96342">MAWVSLDICDNMPVRFWAYVLTALEHCLPGVAARPLLCIQEESQPAWQSILTMLINTIAQRSERVVLILDNYDKITEPAIHGLISFLIEYLPPTMCVVLSTRTQPPFSLVRLQLQEQIQELQTEQLRYSQEETRTFLETVMHLHFSAQDIQKIQARTQGWCAGLHLIAFALRERANPADLLRELHGNQHDILTYLMQEVLHHQSERAQTFLLRTSILESFDPSLCDAVSAQQDSQSILEELERANLFLSLLNREHHLYAYHPLFAEALQYQLKQTLHEELPSLHLRASQWYEEHQYRSEAILHAIFAQDLRRAAELVERVPSQHIWSGLQTPYWTWIKELPSESVRARPRLCLAYAQALFWYAPPLTTKGWLQDARKAWVALHAHDENITGARQGPEPEAPLRLLGEIAALQAVTAGYYDGDAGTTLTYCKEALALLDEQQPAAHMQVTFAHALAALAQGDFEPAFETMKTLYTQVHAEEDKALANISLTKASWDTTMDGRLHKAWRFTEDCLRLVRTPEGHLPTTVCWTYAHQADILREWHRLEEAHQLIEQAIQLAEQAEINALLPLGYTVLLKLALSRQALEDAATANHLLADAWQAISAPYRYTVYSSVEQIRFWLACNDLARARQWARDVEQEVPLVSPLARERQSIALARIALAESHPERALTLLAPLAVRAQSTGRWAHLLEMWLLQAQAYQMSQHMPEALSLLTQAVRLAAPEGYIHSFVDESTPMAELLATLQRQEHLRETADYLDTLLTAFEKANETRAIQPTQGRQPESIQPPVDPLTAREQEVLKLIAHGATNQTIAETLVISPDTVRHHVSNILSKLGVTNRTQAAMHARTLNLL</sequence>
<dbReference type="EMBL" id="BIFT01000002">
    <property type="protein sequence ID" value="GCE31959.1"/>
    <property type="molecule type" value="Genomic_DNA"/>
</dbReference>
<dbReference type="SUPFAM" id="SSF48452">
    <property type="entry name" value="TPR-like"/>
    <property type="match status" value="1"/>
</dbReference>
<dbReference type="Pfam" id="PF25873">
    <property type="entry name" value="WHD_MalT"/>
    <property type="match status" value="1"/>
</dbReference>
<dbReference type="PRINTS" id="PR00038">
    <property type="entry name" value="HTHLUXR"/>
</dbReference>
<evidence type="ECO:0000256" key="2">
    <source>
        <dbReference type="ARBA" id="ARBA00023125"/>
    </source>
</evidence>
<dbReference type="PANTHER" id="PTHR44688:SF16">
    <property type="entry name" value="DNA-BINDING TRANSCRIPTIONAL ACTIVATOR DEVR_DOSR"/>
    <property type="match status" value="1"/>
</dbReference>
<dbReference type="InterPro" id="IPR011990">
    <property type="entry name" value="TPR-like_helical_dom_sf"/>
</dbReference>
<dbReference type="AlphaFoldDB" id="A0A402BKV6"/>
<dbReference type="GO" id="GO:0006355">
    <property type="term" value="P:regulation of DNA-templated transcription"/>
    <property type="evidence" value="ECO:0007669"/>
    <property type="project" value="InterPro"/>
</dbReference>
<dbReference type="Gene3D" id="1.10.10.10">
    <property type="entry name" value="Winged helix-like DNA-binding domain superfamily/Winged helix DNA-binding domain"/>
    <property type="match status" value="1"/>
</dbReference>
<dbReference type="PANTHER" id="PTHR44688">
    <property type="entry name" value="DNA-BINDING TRANSCRIPTIONAL ACTIVATOR DEVR_DOSR"/>
    <property type="match status" value="1"/>
</dbReference>
<dbReference type="InterPro" id="IPR041617">
    <property type="entry name" value="TPR_MalT"/>
</dbReference>
<reference evidence="6" key="1">
    <citation type="submission" date="2018-12" db="EMBL/GenBank/DDBJ databases">
        <title>Tengunoibacter tsumagoiensis gen. nov., sp. nov., Dictyobacter kobayashii sp. nov., D. alpinus sp. nov., and D. joshuensis sp. nov. and description of Dictyobacteraceae fam. nov. within the order Ktedonobacterales isolated from Tengu-no-mugimeshi.</title>
        <authorList>
            <person name="Wang C.M."/>
            <person name="Zheng Y."/>
            <person name="Sakai Y."/>
            <person name="Toyoda A."/>
            <person name="Minakuchi Y."/>
            <person name="Abe K."/>
            <person name="Yokota A."/>
            <person name="Yabe S."/>
        </authorList>
    </citation>
    <scope>NUCLEOTIDE SEQUENCE [LARGE SCALE GENOMIC DNA]</scope>
    <source>
        <strain evidence="6">Uno16</strain>
    </source>
</reference>
<evidence type="ECO:0000313" key="6">
    <source>
        <dbReference type="Proteomes" id="UP000287171"/>
    </source>
</evidence>
<dbReference type="SUPFAM" id="SSF46894">
    <property type="entry name" value="C-terminal effector domain of the bipartite response regulators"/>
    <property type="match status" value="1"/>
</dbReference>
<dbReference type="InterPro" id="IPR036388">
    <property type="entry name" value="WH-like_DNA-bd_sf"/>
</dbReference>
<feature type="domain" description="HTH luxR-type" evidence="4">
    <location>
        <begin position="781"/>
        <end position="846"/>
    </location>
</feature>
<dbReference type="Proteomes" id="UP000287171">
    <property type="component" value="Unassembled WGS sequence"/>
</dbReference>
<gene>
    <name evidence="5" type="primary">malT_7</name>
    <name evidence="5" type="ORF">KDA_74430</name>
</gene>
<keyword evidence="3" id="KW-0804">Transcription</keyword>
<dbReference type="Pfam" id="PF17874">
    <property type="entry name" value="TPR_MalT"/>
    <property type="match status" value="1"/>
</dbReference>
<dbReference type="InterPro" id="IPR016032">
    <property type="entry name" value="Sig_transdc_resp-reg_C-effctor"/>
</dbReference>
<comment type="caution">
    <text evidence="5">The sequence shown here is derived from an EMBL/GenBank/DDBJ whole genome shotgun (WGS) entry which is preliminary data.</text>
</comment>
<proteinExistence type="predicted"/>
<evidence type="ECO:0000259" key="4">
    <source>
        <dbReference type="PROSITE" id="PS50043"/>
    </source>
</evidence>